<evidence type="ECO:0000256" key="3">
    <source>
        <dbReference type="ARBA" id="ARBA00022448"/>
    </source>
</evidence>
<evidence type="ECO:0000256" key="4">
    <source>
        <dbReference type="ARBA" id="ARBA00022574"/>
    </source>
</evidence>
<feature type="compositionally biased region" description="Low complexity" evidence="9">
    <location>
        <begin position="160"/>
        <end position="170"/>
    </location>
</feature>
<evidence type="ECO:0000256" key="5">
    <source>
        <dbReference type="ARBA" id="ARBA00022737"/>
    </source>
</evidence>
<evidence type="ECO:0000256" key="8">
    <source>
        <dbReference type="PROSITE-ProRule" id="PRU00221"/>
    </source>
</evidence>
<feature type="region of interest" description="Disordered" evidence="9">
    <location>
        <begin position="122"/>
        <end position="176"/>
    </location>
</feature>
<reference evidence="10 11" key="1">
    <citation type="submission" date="2024-10" db="EMBL/GenBank/DDBJ databases">
        <title>Updated reference genomes for cyclostephanoid diatoms.</title>
        <authorList>
            <person name="Roberts W.R."/>
            <person name="Alverson A.J."/>
        </authorList>
    </citation>
    <scope>NUCLEOTIDE SEQUENCE [LARGE SCALE GENOMIC DNA]</scope>
    <source>
        <strain evidence="10 11">AJA232-27</strain>
    </source>
</reference>
<accession>A0ABD3N2C0</accession>
<name>A0ABD3N2C0_9STRA</name>
<protein>
    <submittedName>
        <fullName evidence="10">Uncharacterized protein</fullName>
    </submittedName>
</protein>
<evidence type="ECO:0000256" key="7">
    <source>
        <dbReference type="ARBA" id="ARBA00023242"/>
    </source>
</evidence>
<dbReference type="Gene3D" id="2.130.10.10">
    <property type="entry name" value="YVTN repeat-like/Quinoprotein amine dehydrogenase"/>
    <property type="match status" value="1"/>
</dbReference>
<evidence type="ECO:0000256" key="2">
    <source>
        <dbReference type="ARBA" id="ARBA00010102"/>
    </source>
</evidence>
<feature type="compositionally biased region" description="Low complexity" evidence="9">
    <location>
        <begin position="140"/>
        <end position="152"/>
    </location>
</feature>
<gene>
    <name evidence="10" type="ORF">ACHAWU_007083</name>
</gene>
<dbReference type="GO" id="GO:0015031">
    <property type="term" value="P:protein transport"/>
    <property type="evidence" value="ECO:0007669"/>
    <property type="project" value="UniProtKB-KW"/>
</dbReference>
<comment type="subcellular location">
    <subcellularLocation>
        <location evidence="1">Nucleus envelope</location>
    </subcellularLocation>
</comment>
<dbReference type="PANTHER" id="PTHR11024">
    <property type="entry name" value="NUCLEAR PORE COMPLEX PROTEIN SEC13 / SEH1 FAMILY MEMBER"/>
    <property type="match status" value="1"/>
</dbReference>
<dbReference type="PROSITE" id="PS50294">
    <property type="entry name" value="WD_REPEATS_REGION"/>
    <property type="match status" value="1"/>
</dbReference>
<dbReference type="GO" id="GO:0005635">
    <property type="term" value="C:nuclear envelope"/>
    <property type="evidence" value="ECO:0007669"/>
    <property type="project" value="UniProtKB-SubCell"/>
</dbReference>
<feature type="region of interest" description="Disordered" evidence="9">
    <location>
        <begin position="230"/>
        <end position="250"/>
    </location>
</feature>
<dbReference type="PROSITE" id="PS50082">
    <property type="entry name" value="WD_REPEATS_2"/>
    <property type="match status" value="2"/>
</dbReference>
<evidence type="ECO:0000313" key="10">
    <source>
        <dbReference type="EMBL" id="KAL3769877.1"/>
    </source>
</evidence>
<keyword evidence="11" id="KW-1185">Reference proteome</keyword>
<dbReference type="InterPro" id="IPR015943">
    <property type="entry name" value="WD40/YVTN_repeat-like_dom_sf"/>
</dbReference>
<dbReference type="SMART" id="SM00320">
    <property type="entry name" value="WD40"/>
    <property type="match status" value="5"/>
</dbReference>
<dbReference type="SUPFAM" id="SSF50978">
    <property type="entry name" value="WD40 repeat-like"/>
    <property type="match status" value="1"/>
</dbReference>
<evidence type="ECO:0000313" key="11">
    <source>
        <dbReference type="Proteomes" id="UP001530293"/>
    </source>
</evidence>
<keyword evidence="3" id="KW-0813">Transport</keyword>
<feature type="region of interest" description="Disordered" evidence="9">
    <location>
        <begin position="1"/>
        <end position="24"/>
    </location>
</feature>
<evidence type="ECO:0000256" key="9">
    <source>
        <dbReference type="SAM" id="MobiDB-lite"/>
    </source>
</evidence>
<organism evidence="10 11">
    <name type="scientific">Discostella pseudostelligera</name>
    <dbReference type="NCBI Taxonomy" id="259834"/>
    <lineage>
        <taxon>Eukaryota</taxon>
        <taxon>Sar</taxon>
        <taxon>Stramenopiles</taxon>
        <taxon>Ochrophyta</taxon>
        <taxon>Bacillariophyta</taxon>
        <taxon>Coscinodiscophyceae</taxon>
        <taxon>Thalassiosirophycidae</taxon>
        <taxon>Stephanodiscales</taxon>
        <taxon>Stephanodiscaceae</taxon>
        <taxon>Discostella</taxon>
    </lineage>
</organism>
<keyword evidence="6" id="KW-0653">Protein transport</keyword>
<comment type="similarity">
    <text evidence="2">Belongs to the WD repeat SEC13 family.</text>
</comment>
<dbReference type="AlphaFoldDB" id="A0ABD3N2C0"/>
<proteinExistence type="inferred from homology"/>
<dbReference type="InterPro" id="IPR001680">
    <property type="entry name" value="WD40_rpt"/>
</dbReference>
<feature type="repeat" description="WD" evidence="8">
    <location>
        <begin position="78"/>
        <end position="112"/>
    </location>
</feature>
<dbReference type="EMBL" id="JALLBG020000049">
    <property type="protein sequence ID" value="KAL3769877.1"/>
    <property type="molecule type" value="Genomic_DNA"/>
</dbReference>
<keyword evidence="4 8" id="KW-0853">WD repeat</keyword>
<feature type="repeat" description="WD" evidence="8">
    <location>
        <begin position="30"/>
        <end position="64"/>
    </location>
</feature>
<dbReference type="InterPro" id="IPR036322">
    <property type="entry name" value="WD40_repeat_dom_sf"/>
</dbReference>
<dbReference type="PANTHER" id="PTHR11024:SF3">
    <property type="entry name" value="NUCLEOPORIN SEH1"/>
    <property type="match status" value="1"/>
</dbReference>
<evidence type="ECO:0000256" key="6">
    <source>
        <dbReference type="ARBA" id="ARBA00022927"/>
    </source>
</evidence>
<dbReference type="Proteomes" id="UP001530293">
    <property type="component" value="Unassembled WGS sequence"/>
</dbReference>
<dbReference type="Pfam" id="PF00400">
    <property type="entry name" value="WD40"/>
    <property type="match status" value="3"/>
</dbReference>
<comment type="caution">
    <text evidence="10">The sequence shown here is derived from an EMBL/GenBank/DDBJ whole genome shotgun (WGS) entry which is preliminary data.</text>
</comment>
<dbReference type="InterPro" id="IPR037363">
    <property type="entry name" value="Sec13/Seh1_fam"/>
</dbReference>
<evidence type="ECO:0000256" key="1">
    <source>
        <dbReference type="ARBA" id="ARBA00004259"/>
    </source>
</evidence>
<sequence length="446" mass="48077">MTAAISTANPTSGSSPFLQLNPTSQSQLLPHGHMDYVLDMKFDYYGRRFATASGDRTVRVWDLNPDGMWDSNTNKNEWQAHRGPVNRISWAHPEFGQLIATAGADHAVIIWEEREGGFNSLATPERSADGFLDTHHHHQQTGGAAASSSSSSMEGGERLSATSTTTTTASRWVSKATLSDARRSVSDVEFAPRHLGLRLASASADGIVRIYEAIDAMNLNHWKLEAEIEENTEEEDGKGGGRGSQGNSTVAADVADSNSSFNENMGASCLSWCTGRFEPATLVVGYSSGRVSVIRYDDDKRSWLEVIRLPGHATPRGVPRGVLDVSWAPNVGRSFHLIASCGKDNQLKVHRIQRGNRGGGSSSGDTNSVGGSGIGLIYEGKTEVLDESQATWRCQWNVTGTVLASSGDGGVVKLWKNDFQGRWKCVSQIVGDTTVMASASSSIRDQ</sequence>
<keyword evidence="5" id="KW-0677">Repeat</keyword>
<keyword evidence="7" id="KW-0539">Nucleus</keyword>